<dbReference type="GO" id="GO:0010521">
    <property type="term" value="F:telomerase inhibitor activity"/>
    <property type="evidence" value="ECO:0007669"/>
    <property type="project" value="TreeGrafter"/>
</dbReference>
<dbReference type="Pfam" id="PF16686">
    <property type="entry name" value="POT1PC"/>
    <property type="match status" value="1"/>
</dbReference>
<evidence type="ECO:0000256" key="8">
    <source>
        <dbReference type="ARBA" id="ARBA00023242"/>
    </source>
</evidence>
<dbReference type="SMART" id="SM00976">
    <property type="entry name" value="Telo_bind"/>
    <property type="match status" value="1"/>
</dbReference>
<dbReference type="GO" id="GO:0016233">
    <property type="term" value="P:telomere capping"/>
    <property type="evidence" value="ECO:0007669"/>
    <property type="project" value="TreeGrafter"/>
</dbReference>
<dbReference type="Pfam" id="PF02765">
    <property type="entry name" value="POT1"/>
    <property type="match status" value="1"/>
</dbReference>
<name>A0AAV9PYQ1_9PEZI</name>
<keyword evidence="8" id="KW-0539">Nucleus</keyword>
<protein>
    <recommendedName>
        <fullName evidence="4">Protection of telomeres protein 1</fullName>
    </recommendedName>
</protein>
<dbReference type="PANTHER" id="PTHR14513:SF0">
    <property type="entry name" value="PROTECTION OF TELOMERES PROTEIN 1"/>
    <property type="match status" value="1"/>
</dbReference>
<feature type="domain" description="Telomeric single stranded DNA binding POT1/Cdc13" evidence="10">
    <location>
        <begin position="10"/>
        <end position="136"/>
    </location>
</feature>
<comment type="subcellular location">
    <subcellularLocation>
        <location evidence="2">Chromosome</location>
        <location evidence="2">Telomere</location>
    </subcellularLocation>
    <subcellularLocation>
        <location evidence="1">Nucleus</location>
    </subcellularLocation>
</comment>
<evidence type="ECO:0000259" key="10">
    <source>
        <dbReference type="SMART" id="SM00976"/>
    </source>
</evidence>
<dbReference type="SUPFAM" id="SSF50249">
    <property type="entry name" value="Nucleic acid-binding proteins"/>
    <property type="match status" value="2"/>
</dbReference>
<comment type="similarity">
    <text evidence="3">Belongs to the telombin family.</text>
</comment>
<keyword evidence="7" id="KW-0238">DNA-binding</keyword>
<dbReference type="EMBL" id="JAXLQG010000015">
    <property type="protein sequence ID" value="KAK5532271.1"/>
    <property type="molecule type" value="Genomic_DNA"/>
</dbReference>
<evidence type="ECO:0000256" key="3">
    <source>
        <dbReference type="ARBA" id="ARBA00008442"/>
    </source>
</evidence>
<evidence type="ECO:0000256" key="7">
    <source>
        <dbReference type="ARBA" id="ARBA00023125"/>
    </source>
</evidence>
<gene>
    <name evidence="11" type="ORF">LTR25_007804</name>
</gene>
<evidence type="ECO:0000256" key="5">
    <source>
        <dbReference type="ARBA" id="ARBA00022454"/>
    </source>
</evidence>
<feature type="region of interest" description="Disordered" evidence="9">
    <location>
        <begin position="386"/>
        <end position="430"/>
    </location>
</feature>
<accession>A0AAV9PYQ1</accession>
<dbReference type="GO" id="GO:0032210">
    <property type="term" value="P:regulation of telomere maintenance via telomerase"/>
    <property type="evidence" value="ECO:0007669"/>
    <property type="project" value="TreeGrafter"/>
</dbReference>
<sequence length="651" mass="73531">MDPSPVLPNFIILSEASSKVGTNQQYNVIGVCIDYLDPTKSRTGDDMFTFTLHDPWWTGPSGTGMKFRFFSKTEKLLPKVENQGDVVILRNVKTMNVKGELVGISNSASNWVVLPCSALRELESFQDLQTKAEWFGKGIPNHYPQAALPNAAELKYAKYIAASEDTMSWRPLATTTRPQMKAIMEGSGGQAPALADKFRLIQDLQLGKFADIFGEVRKIHFKDNFPKTEVHVTDYTSQQALYNRTSESNAGGLDGDQYGYTEDLANPAPSKWPGPWGRMTIEVLLYDPHSSEARKIIKPGCLVLLRNVQIKMDPNGTKLEGVCRTDRYYPDKVNVEVIKPQKDDERARSLITRKQQYEKQAKAEGKVFYWSPLDMPLKRKADEINVVEEEQKSKPGKNAKRRKKENRTKAGTTRQEGQAGVGETNVESKSNTNVRCNSYEVPRKSIVDILDTISLERRTPEGNLYKLPFQNCKYKSHVRVVDFFPDNIADFAVPRNTDMDLLSDDEAGEDLSGIDLSQDHGDRIGWEWRFFLLVEDARQPTAPGERPTRMELLVADTDGDFLLNMTACNLRDNKHAQQLAALKEKLFILWGDLQEKKEEISSTAEASSVKPSARPFECLIKEYGVPIRNSDEQVKGTSEYDRVFRLFGTTI</sequence>
<evidence type="ECO:0000256" key="2">
    <source>
        <dbReference type="ARBA" id="ARBA00004574"/>
    </source>
</evidence>
<dbReference type="PANTHER" id="PTHR14513">
    <property type="entry name" value="PROTECTION OF TELOMERES 1"/>
    <property type="match status" value="1"/>
</dbReference>
<dbReference type="Proteomes" id="UP001345827">
    <property type="component" value="Unassembled WGS sequence"/>
</dbReference>
<keyword evidence="5" id="KW-0158">Chromosome</keyword>
<dbReference type="InterPro" id="IPR032042">
    <property type="entry name" value="POT1PC"/>
</dbReference>
<evidence type="ECO:0000256" key="9">
    <source>
        <dbReference type="SAM" id="MobiDB-lite"/>
    </source>
</evidence>
<evidence type="ECO:0000256" key="1">
    <source>
        <dbReference type="ARBA" id="ARBA00004123"/>
    </source>
</evidence>
<dbReference type="GO" id="GO:0000783">
    <property type="term" value="C:nuclear telomere cap complex"/>
    <property type="evidence" value="ECO:0007669"/>
    <property type="project" value="TreeGrafter"/>
</dbReference>
<dbReference type="InterPro" id="IPR028389">
    <property type="entry name" value="POT1"/>
</dbReference>
<evidence type="ECO:0000256" key="6">
    <source>
        <dbReference type="ARBA" id="ARBA00022895"/>
    </source>
</evidence>
<evidence type="ECO:0000313" key="12">
    <source>
        <dbReference type="Proteomes" id="UP001345827"/>
    </source>
</evidence>
<evidence type="ECO:0000313" key="11">
    <source>
        <dbReference type="EMBL" id="KAK5532271.1"/>
    </source>
</evidence>
<organism evidence="11 12">
    <name type="scientific">Vermiconidia calcicola</name>
    <dbReference type="NCBI Taxonomy" id="1690605"/>
    <lineage>
        <taxon>Eukaryota</taxon>
        <taxon>Fungi</taxon>
        <taxon>Dikarya</taxon>
        <taxon>Ascomycota</taxon>
        <taxon>Pezizomycotina</taxon>
        <taxon>Dothideomycetes</taxon>
        <taxon>Dothideomycetidae</taxon>
        <taxon>Mycosphaerellales</taxon>
        <taxon>Extremaceae</taxon>
        <taxon>Vermiconidia</taxon>
    </lineage>
</organism>
<comment type="caution">
    <text evidence="11">The sequence shown here is derived from an EMBL/GenBank/DDBJ whole genome shotgun (WGS) entry which is preliminary data.</text>
</comment>
<evidence type="ECO:0000256" key="4">
    <source>
        <dbReference type="ARBA" id="ARBA00015253"/>
    </source>
</evidence>
<dbReference type="InterPro" id="IPR012340">
    <property type="entry name" value="NA-bd_OB-fold"/>
</dbReference>
<dbReference type="InterPro" id="IPR011564">
    <property type="entry name" value="Telomer_end-bd_POT1/Cdc13"/>
</dbReference>
<dbReference type="GO" id="GO:0098505">
    <property type="term" value="F:G-rich strand telomeric DNA binding"/>
    <property type="evidence" value="ECO:0007669"/>
    <property type="project" value="TreeGrafter"/>
</dbReference>
<keyword evidence="6" id="KW-0779">Telomere</keyword>
<dbReference type="FunFam" id="2.40.50.140:FF:000303">
    <property type="entry name" value="Protection of telomeres protein 1"/>
    <property type="match status" value="1"/>
</dbReference>
<reference evidence="11 12" key="1">
    <citation type="submission" date="2023-06" db="EMBL/GenBank/DDBJ databases">
        <title>Black Yeasts Isolated from many extreme environments.</title>
        <authorList>
            <person name="Coleine C."/>
            <person name="Stajich J.E."/>
            <person name="Selbmann L."/>
        </authorList>
    </citation>
    <scope>NUCLEOTIDE SEQUENCE [LARGE SCALE GENOMIC DNA]</scope>
    <source>
        <strain evidence="11 12">CCFEE 5887</strain>
    </source>
</reference>
<dbReference type="Gene3D" id="2.40.50.140">
    <property type="entry name" value="Nucleic acid-binding proteins"/>
    <property type="match status" value="2"/>
</dbReference>
<dbReference type="AlphaFoldDB" id="A0AAV9PYQ1"/>
<proteinExistence type="inferred from homology"/>
<keyword evidence="12" id="KW-1185">Reference proteome</keyword>
<feature type="compositionally biased region" description="Basic residues" evidence="9">
    <location>
        <begin position="394"/>
        <end position="406"/>
    </location>
</feature>